<reference evidence="1" key="1">
    <citation type="submission" date="2021-02" db="EMBL/GenBank/DDBJ databases">
        <authorList>
            <consortium name="DOE Joint Genome Institute"/>
            <person name="Ahrendt S."/>
            <person name="Looney B.P."/>
            <person name="Miyauchi S."/>
            <person name="Morin E."/>
            <person name="Drula E."/>
            <person name="Courty P.E."/>
            <person name="Chicoki N."/>
            <person name="Fauchery L."/>
            <person name="Kohler A."/>
            <person name="Kuo A."/>
            <person name="Labutti K."/>
            <person name="Pangilinan J."/>
            <person name="Lipzen A."/>
            <person name="Riley R."/>
            <person name="Andreopoulos W."/>
            <person name="He G."/>
            <person name="Johnson J."/>
            <person name="Barry K.W."/>
            <person name="Grigoriev I.V."/>
            <person name="Nagy L."/>
            <person name="Hibbett D."/>
            <person name="Henrissat B."/>
            <person name="Matheny P.B."/>
            <person name="Labbe J."/>
            <person name="Martin F."/>
        </authorList>
    </citation>
    <scope>NUCLEOTIDE SEQUENCE</scope>
    <source>
        <strain evidence="1">EC-137</strain>
    </source>
</reference>
<comment type="caution">
    <text evidence="1">The sequence shown here is derived from an EMBL/GenBank/DDBJ whole genome shotgun (WGS) entry which is preliminary data.</text>
</comment>
<evidence type="ECO:0000313" key="2">
    <source>
        <dbReference type="Proteomes" id="UP000814128"/>
    </source>
</evidence>
<dbReference type="EMBL" id="MU273474">
    <property type="protein sequence ID" value="KAI0036199.1"/>
    <property type="molecule type" value="Genomic_DNA"/>
</dbReference>
<sequence length="386" mass="43449">MDKLPTEMLVYIIKNLAPEDLRRLRATNKQMKDLASPTAFSVVKVTNTVRSMEGLFYLLNESGICGMIESIEFSESELPAFIESWEECDKDLELFKCVEKSYASIYLATRLERLFFTFDDMYPWLGDDDDYPSQPVLQYAILSALASTTSHPHPSLRSLTIENLLALNNPHWSLMAPLLSGLHSLKIHVLADDTDCSFDSDELHEFYDALSSVVLAACTSLRHLSLSGTRMVGVLPRIDFRMVNCPHLTMLSLKSMILSWDEDGTFCSAEDFIVRHAGTLESLKLIGCGMAMLIGDDAPVRFWSPVWTRFAETLTALTKLEIKFDAPWDPPEDGTDGEVRYFLEDSKYGFIQHGDVEGKEDDIPAFEALKAVVDSRRENKRGLSSA</sequence>
<proteinExistence type="predicted"/>
<organism evidence="1 2">
    <name type="scientific">Vararia minispora EC-137</name>
    <dbReference type="NCBI Taxonomy" id="1314806"/>
    <lineage>
        <taxon>Eukaryota</taxon>
        <taxon>Fungi</taxon>
        <taxon>Dikarya</taxon>
        <taxon>Basidiomycota</taxon>
        <taxon>Agaricomycotina</taxon>
        <taxon>Agaricomycetes</taxon>
        <taxon>Russulales</taxon>
        <taxon>Lachnocladiaceae</taxon>
        <taxon>Vararia</taxon>
    </lineage>
</organism>
<keyword evidence="2" id="KW-1185">Reference proteome</keyword>
<dbReference type="Proteomes" id="UP000814128">
    <property type="component" value="Unassembled WGS sequence"/>
</dbReference>
<reference evidence="1" key="2">
    <citation type="journal article" date="2022" name="New Phytol.">
        <title>Evolutionary transition to the ectomycorrhizal habit in the genomes of a hyperdiverse lineage of mushroom-forming fungi.</title>
        <authorList>
            <person name="Looney B."/>
            <person name="Miyauchi S."/>
            <person name="Morin E."/>
            <person name="Drula E."/>
            <person name="Courty P.E."/>
            <person name="Kohler A."/>
            <person name="Kuo A."/>
            <person name="LaButti K."/>
            <person name="Pangilinan J."/>
            <person name="Lipzen A."/>
            <person name="Riley R."/>
            <person name="Andreopoulos W."/>
            <person name="He G."/>
            <person name="Johnson J."/>
            <person name="Nolan M."/>
            <person name="Tritt A."/>
            <person name="Barry K.W."/>
            <person name="Grigoriev I.V."/>
            <person name="Nagy L.G."/>
            <person name="Hibbett D."/>
            <person name="Henrissat B."/>
            <person name="Matheny P.B."/>
            <person name="Labbe J."/>
            <person name="Martin F.M."/>
        </authorList>
    </citation>
    <scope>NUCLEOTIDE SEQUENCE</scope>
    <source>
        <strain evidence="1">EC-137</strain>
    </source>
</reference>
<accession>A0ACB8QWI3</accession>
<gene>
    <name evidence="1" type="ORF">K488DRAFT_82308</name>
</gene>
<name>A0ACB8QWI3_9AGAM</name>
<evidence type="ECO:0000313" key="1">
    <source>
        <dbReference type="EMBL" id="KAI0036199.1"/>
    </source>
</evidence>
<protein>
    <submittedName>
        <fullName evidence="1">Uncharacterized protein</fullName>
    </submittedName>
</protein>